<keyword evidence="2" id="KW-1185">Reference proteome</keyword>
<proteinExistence type="predicted"/>
<evidence type="ECO:0000313" key="1">
    <source>
        <dbReference type="EMBL" id="GAA1100012.1"/>
    </source>
</evidence>
<reference evidence="2" key="1">
    <citation type="journal article" date="2019" name="Int. J. Syst. Evol. Microbiol.">
        <title>The Global Catalogue of Microorganisms (GCM) 10K type strain sequencing project: providing services to taxonomists for standard genome sequencing and annotation.</title>
        <authorList>
            <consortium name="The Broad Institute Genomics Platform"/>
            <consortium name="The Broad Institute Genome Sequencing Center for Infectious Disease"/>
            <person name="Wu L."/>
            <person name="Ma J."/>
        </authorList>
    </citation>
    <scope>NUCLEOTIDE SEQUENCE [LARGE SCALE GENOMIC DNA]</scope>
    <source>
        <strain evidence="2">JCM 13002</strain>
    </source>
</reference>
<dbReference type="SUPFAM" id="SSF53041">
    <property type="entry name" value="Resolvase-like"/>
    <property type="match status" value="1"/>
</dbReference>
<dbReference type="InterPro" id="IPR036162">
    <property type="entry name" value="Resolvase-like_N_sf"/>
</dbReference>
<sequence length="115" mass="12279">MTLSPARSRRAAIYLRCYPYDRWEMLTQLHALQDHASSLGLACPRVLIDTVGSSCLARDGLRSLLALAAAGDVDTVLVPGPWAFSLDEPTARSVAGFLHSTGAEVVELPRGLCAA</sequence>
<dbReference type="Proteomes" id="UP001499987">
    <property type="component" value="Unassembled WGS sequence"/>
</dbReference>
<evidence type="ECO:0008006" key="3">
    <source>
        <dbReference type="Google" id="ProtNLM"/>
    </source>
</evidence>
<evidence type="ECO:0000313" key="2">
    <source>
        <dbReference type="Proteomes" id="UP001499987"/>
    </source>
</evidence>
<organism evidence="1 2">
    <name type="scientific">Kitasatospora arboriphila</name>
    <dbReference type="NCBI Taxonomy" id="258052"/>
    <lineage>
        <taxon>Bacteria</taxon>
        <taxon>Bacillati</taxon>
        <taxon>Actinomycetota</taxon>
        <taxon>Actinomycetes</taxon>
        <taxon>Kitasatosporales</taxon>
        <taxon>Streptomycetaceae</taxon>
        <taxon>Kitasatospora</taxon>
    </lineage>
</organism>
<comment type="caution">
    <text evidence="1">The sequence shown here is derived from an EMBL/GenBank/DDBJ whole genome shotgun (WGS) entry which is preliminary data.</text>
</comment>
<dbReference type="RefSeq" id="WP_344625761.1">
    <property type="nucleotide sequence ID" value="NZ_BAAALD010000051.1"/>
</dbReference>
<accession>A0ABP4EDM3</accession>
<name>A0ABP4EDM3_9ACTN</name>
<protein>
    <recommendedName>
        <fullName evidence="3">Recombinase family protein</fullName>
    </recommendedName>
</protein>
<dbReference type="EMBL" id="BAAALD010000051">
    <property type="protein sequence ID" value="GAA1100012.1"/>
    <property type="molecule type" value="Genomic_DNA"/>
</dbReference>
<gene>
    <name evidence="1" type="ORF">GCM10009663_48370</name>
</gene>